<accession>A0A3D9D5K6</accession>
<organism evidence="1 2">
    <name type="scientific">Epilithonimonas hispanica</name>
    <dbReference type="NCBI Taxonomy" id="358687"/>
    <lineage>
        <taxon>Bacteria</taxon>
        <taxon>Pseudomonadati</taxon>
        <taxon>Bacteroidota</taxon>
        <taxon>Flavobacteriia</taxon>
        <taxon>Flavobacteriales</taxon>
        <taxon>Weeksellaceae</taxon>
        <taxon>Chryseobacterium group</taxon>
        <taxon>Epilithonimonas</taxon>
    </lineage>
</organism>
<dbReference type="EMBL" id="QNUG01000001">
    <property type="protein sequence ID" value="REC73270.1"/>
    <property type="molecule type" value="Genomic_DNA"/>
</dbReference>
<sequence length="97" mass="11667">MTYKTDKMFEVAIQQYDYFGIIGEYTIITDESKKKNIKKLPWSFLNPTRCVEFGLPEKLIFLLDFYIKSYCEKILDLPSRENHQFKNLDFHITKTNK</sequence>
<evidence type="ECO:0000313" key="2">
    <source>
        <dbReference type="Proteomes" id="UP000256326"/>
    </source>
</evidence>
<keyword evidence="2" id="KW-1185">Reference proteome</keyword>
<proteinExistence type="predicted"/>
<comment type="caution">
    <text evidence="1">The sequence shown here is derived from an EMBL/GenBank/DDBJ whole genome shotgun (WGS) entry which is preliminary data.</text>
</comment>
<gene>
    <name evidence="1" type="ORF">DRF58_00520</name>
</gene>
<evidence type="ECO:0000313" key="1">
    <source>
        <dbReference type="EMBL" id="REC73270.1"/>
    </source>
</evidence>
<dbReference type="Proteomes" id="UP000256326">
    <property type="component" value="Unassembled WGS sequence"/>
</dbReference>
<protein>
    <submittedName>
        <fullName evidence="1">Uncharacterized protein</fullName>
    </submittedName>
</protein>
<dbReference type="AlphaFoldDB" id="A0A3D9D5K6"/>
<reference evidence="1 2" key="1">
    <citation type="journal article" date="2006" name="Int. J. Syst. Evol. Microbiol.">
        <title>Chryseobacterium hispanicum sp. nov., isolated from the drinking water distribution system of Sevilla, Spain.</title>
        <authorList>
            <person name="Gallego V."/>
            <person name="Garcia M.T."/>
            <person name="Ventosa A."/>
        </authorList>
    </citation>
    <scope>NUCLEOTIDE SEQUENCE [LARGE SCALE GENOMIC DNA]</scope>
    <source>
        <strain evidence="1 2">KCTC 22104</strain>
    </source>
</reference>
<name>A0A3D9D5K6_9FLAO</name>